<gene>
    <name evidence="5" type="primary">LOC106477438</name>
</gene>
<feature type="transmembrane region" description="Helical" evidence="2">
    <location>
        <begin position="45"/>
        <end position="66"/>
    </location>
</feature>
<dbReference type="Gene3D" id="3.90.550.10">
    <property type="entry name" value="Spore Coat Polysaccharide Biosynthesis Protein SpsA, Chain A"/>
    <property type="match status" value="1"/>
</dbReference>
<dbReference type="InterPro" id="IPR029044">
    <property type="entry name" value="Nucleotide-diphossugar_trans"/>
</dbReference>
<keyword evidence="2" id="KW-0472">Membrane</keyword>
<evidence type="ECO:0000256" key="2">
    <source>
        <dbReference type="SAM" id="Phobius"/>
    </source>
</evidence>
<evidence type="ECO:0000256" key="1">
    <source>
        <dbReference type="ARBA" id="ARBA00023157"/>
    </source>
</evidence>
<dbReference type="PANTHER" id="PTHR11675">
    <property type="entry name" value="N-ACETYLGALACTOSAMINYLTRANSFERASE"/>
    <property type="match status" value="1"/>
</dbReference>
<keyword evidence="1" id="KW-1015">Disulfide bond</keyword>
<evidence type="ECO:0000313" key="5">
    <source>
        <dbReference type="RefSeq" id="XP_022236726.1"/>
    </source>
</evidence>
<dbReference type="PANTHER" id="PTHR11675:SF63">
    <property type="entry name" value="POLYPEPTIDE N-ACETYLGALACTOSAMINYLTRANSFERASE"/>
    <property type="match status" value="1"/>
</dbReference>
<reference evidence="5" key="1">
    <citation type="submission" date="2025-08" db="UniProtKB">
        <authorList>
            <consortium name="RefSeq"/>
        </authorList>
    </citation>
    <scope>IDENTIFICATION</scope>
    <source>
        <tissue evidence="5">Muscle</tissue>
    </source>
</reference>
<dbReference type="Pfam" id="PF00535">
    <property type="entry name" value="Glycos_transf_2"/>
    <property type="match status" value="1"/>
</dbReference>
<dbReference type="Proteomes" id="UP000694941">
    <property type="component" value="Unplaced"/>
</dbReference>
<keyword evidence="2" id="KW-0812">Transmembrane</keyword>
<feature type="transmembrane region" description="Helical" evidence="2">
    <location>
        <begin position="16"/>
        <end position="33"/>
    </location>
</feature>
<protein>
    <submittedName>
        <fullName evidence="5">Polypeptide N-acetylgalactosaminyltransferase 11-like</fullName>
    </submittedName>
</protein>
<dbReference type="InterPro" id="IPR001173">
    <property type="entry name" value="Glyco_trans_2-like"/>
</dbReference>
<keyword evidence="2" id="KW-1133">Transmembrane helix</keyword>
<dbReference type="SUPFAM" id="SSF53448">
    <property type="entry name" value="Nucleotide-diphospho-sugar transferases"/>
    <property type="match status" value="1"/>
</dbReference>
<proteinExistence type="predicted"/>
<name>A0ABM1RZC1_LIMPO</name>
<feature type="non-terminal residue" evidence="5">
    <location>
        <position position="236"/>
    </location>
</feature>
<dbReference type="RefSeq" id="XP_022236726.1">
    <property type="nucleotide sequence ID" value="XM_022381018.1"/>
</dbReference>
<evidence type="ECO:0000313" key="4">
    <source>
        <dbReference type="Proteomes" id="UP000694941"/>
    </source>
</evidence>
<dbReference type="GeneID" id="106477438"/>
<feature type="domain" description="Glycosyltransferase 2-like" evidence="3">
    <location>
        <begin position="195"/>
        <end position="236"/>
    </location>
</feature>
<sequence>MAGSNFNHECVQKSCFIQLLSVIQFYIFYNYMLMPSMVMVVALRYRSFFLGIVLTSFVWAVIVYLYSDLGQSERPKISLSRQQFKKRLKPRYENLMFENHHDKINLSSEERHSQKNKDLQIVGMIGSVGSLKSGDLLQLGVVRNWEDQQVKEEGHRHHAFNLLISNRLGYHRDVPDTRHFLCKSKRYSSTLPSASVIICFYNEALSTLLRTVHSVLDRSPPDLLHEVILLDDNSSD</sequence>
<keyword evidence="4" id="KW-1185">Reference proteome</keyword>
<accession>A0ABM1RZC1</accession>
<evidence type="ECO:0000259" key="3">
    <source>
        <dbReference type="Pfam" id="PF00535"/>
    </source>
</evidence>
<organism evidence="4 5">
    <name type="scientific">Limulus polyphemus</name>
    <name type="common">Atlantic horseshoe crab</name>
    <dbReference type="NCBI Taxonomy" id="6850"/>
    <lineage>
        <taxon>Eukaryota</taxon>
        <taxon>Metazoa</taxon>
        <taxon>Ecdysozoa</taxon>
        <taxon>Arthropoda</taxon>
        <taxon>Chelicerata</taxon>
        <taxon>Merostomata</taxon>
        <taxon>Xiphosura</taxon>
        <taxon>Limulidae</taxon>
        <taxon>Limulus</taxon>
    </lineage>
</organism>